<dbReference type="RefSeq" id="WP_353708999.1">
    <property type="nucleotide sequence ID" value="NZ_CP159290.1"/>
</dbReference>
<dbReference type="AlphaFoldDB" id="A0AAU8G5P9"/>
<gene>
    <name evidence="1" type="ORF">ABRQ22_06760</name>
</gene>
<reference evidence="1" key="1">
    <citation type="submission" date="2024-06" db="EMBL/GenBank/DDBJ databases">
        <title>Complete genome sequence of the cellulolytic actinobacterium, Cellulosimicrobium ES-005.</title>
        <authorList>
            <person name="Matthews C.T."/>
            <person name="Underwood K.D."/>
            <person name="Ghanchi K.M."/>
            <person name="Fields S.D."/>
            <person name="Gardner S.G."/>
        </authorList>
    </citation>
    <scope>NUCLEOTIDE SEQUENCE</scope>
    <source>
        <strain evidence="1">ES-005</strain>
    </source>
</reference>
<organism evidence="1">
    <name type="scientific">Cellulosimicrobium sp. ES-005</name>
    <dbReference type="NCBI Taxonomy" id="3163031"/>
    <lineage>
        <taxon>Bacteria</taxon>
        <taxon>Bacillati</taxon>
        <taxon>Actinomycetota</taxon>
        <taxon>Actinomycetes</taxon>
        <taxon>Micrococcales</taxon>
        <taxon>Promicromonosporaceae</taxon>
        <taxon>Cellulosimicrobium</taxon>
    </lineage>
</organism>
<accession>A0AAU8G5P9</accession>
<proteinExistence type="predicted"/>
<evidence type="ECO:0000313" key="1">
    <source>
        <dbReference type="EMBL" id="XCH31382.1"/>
    </source>
</evidence>
<protein>
    <submittedName>
        <fullName evidence="1">Uncharacterized protein</fullName>
    </submittedName>
</protein>
<sequence>MSASSSKPAVAKVPFTDPLAEPWYSCDGYDEDGAPVSLAWHRSWREAMARANVLALPPAVAHAELVRTLRELAAAGVVEFVVEPTC</sequence>
<dbReference type="EMBL" id="CP159290">
    <property type="protein sequence ID" value="XCH31382.1"/>
    <property type="molecule type" value="Genomic_DNA"/>
</dbReference>
<name>A0AAU8G5P9_9MICO</name>